<gene>
    <name evidence="9" type="ORF">SAMN05421686_10884</name>
</gene>
<dbReference type="PANTHER" id="PTHR43570">
    <property type="entry name" value="ALDEHYDE DEHYDROGENASE"/>
    <property type="match status" value="1"/>
</dbReference>
<dbReference type="InterPro" id="IPR016163">
    <property type="entry name" value="Ald_DH_C"/>
</dbReference>
<dbReference type="InterPro" id="IPR016161">
    <property type="entry name" value="Ald_DH/histidinol_DH"/>
</dbReference>
<accession>A0A1N7P204</accession>
<dbReference type="GO" id="GO:0006081">
    <property type="term" value="P:aldehyde metabolic process"/>
    <property type="evidence" value="ECO:0007669"/>
    <property type="project" value="InterPro"/>
</dbReference>
<sequence>MVATVSTLHSPAQEIERLHALHHKQMEAFRADPMPDAAARIEKLRKLKTALVQQQDSLVKAVNEDFSCRAEGDTLIAEIMTTVQALNYMVKNVRKWMRPSGRHVNMLFAPASNEVVYQPLGVIGIMVPWNYPIQLALVPIATALAAGNRAMVKMSEFTPATNRALKDMLASVFDEDEVAIIEGEVDVSSAFSEVPWNHLIFTGSTAVGKHVMAAAAKNLTPVTLELGGKSPALIAPDANLEHAAERICFGKSLNAGQTCIAPDYVLVPEGKEKEFIGRYHQAFTKMYPTMKDNDDYTAIINDHQYQRLFSWLKDADEKGAKITQINPRDENFSDCRKMPPHLIENGTDDMTVMQEELFGPILPIVTYRSFDDALAYITDRDRPLALYLFSYNRDTEKKVLEQTHAGGVAVNDTLMHIAQDDMPFGGIGPSGMGHYHGKEGFVTLSKAKAVHRKGRINSGKVIYPPYGTRLHNLVYKLFIR</sequence>
<dbReference type="Proteomes" id="UP000185639">
    <property type="component" value="Unassembled WGS sequence"/>
</dbReference>
<evidence type="ECO:0000313" key="10">
    <source>
        <dbReference type="Proteomes" id="UP000185639"/>
    </source>
</evidence>
<evidence type="ECO:0000256" key="2">
    <source>
        <dbReference type="ARBA" id="ARBA00023002"/>
    </source>
</evidence>
<name>A0A1N7P204_9GAMM</name>
<dbReference type="PROSITE" id="PS00687">
    <property type="entry name" value="ALDEHYDE_DEHYDR_GLU"/>
    <property type="match status" value="1"/>
</dbReference>
<evidence type="ECO:0000256" key="6">
    <source>
        <dbReference type="PROSITE-ProRule" id="PRU10007"/>
    </source>
</evidence>
<evidence type="ECO:0000313" key="9">
    <source>
        <dbReference type="EMBL" id="SIT04588.1"/>
    </source>
</evidence>
<dbReference type="STRING" id="484498.SAMN05421686_10884"/>
<dbReference type="Gene3D" id="3.40.309.10">
    <property type="entry name" value="Aldehyde Dehydrogenase, Chain A, domain 2"/>
    <property type="match status" value="1"/>
</dbReference>
<comment type="similarity">
    <text evidence="1 4 7">Belongs to the aldehyde dehydrogenase family.</text>
</comment>
<reference evidence="10" key="1">
    <citation type="submission" date="2017-01" db="EMBL/GenBank/DDBJ databases">
        <authorList>
            <person name="Varghese N."/>
            <person name="Submissions S."/>
        </authorList>
    </citation>
    <scope>NUCLEOTIDE SEQUENCE [LARGE SCALE GENOMIC DNA]</scope>
    <source>
        <strain evidence="10">DSM 24913</strain>
    </source>
</reference>
<keyword evidence="2 4" id="KW-0560">Oxidoreductase</keyword>
<evidence type="ECO:0000256" key="7">
    <source>
        <dbReference type="RuleBase" id="RU003345"/>
    </source>
</evidence>
<feature type="active site" evidence="5 6">
    <location>
        <position position="225"/>
    </location>
</feature>
<evidence type="ECO:0000256" key="3">
    <source>
        <dbReference type="ARBA" id="ARBA00023027"/>
    </source>
</evidence>
<organism evidence="9 10">
    <name type="scientific">Thalassolituus maritimus</name>
    <dbReference type="NCBI Taxonomy" id="484498"/>
    <lineage>
        <taxon>Bacteria</taxon>
        <taxon>Pseudomonadati</taxon>
        <taxon>Pseudomonadota</taxon>
        <taxon>Gammaproteobacteria</taxon>
        <taxon>Oceanospirillales</taxon>
        <taxon>Oceanospirillaceae</taxon>
        <taxon>Thalassolituus</taxon>
    </lineage>
</organism>
<feature type="active site" evidence="5">
    <location>
        <position position="259"/>
    </location>
</feature>
<dbReference type="EMBL" id="FTOH01000008">
    <property type="protein sequence ID" value="SIT04588.1"/>
    <property type="molecule type" value="Genomic_DNA"/>
</dbReference>
<dbReference type="PANTHER" id="PTHR43570:SF20">
    <property type="entry name" value="ALDEHYDE DEHYDROGENASE ALDX-RELATED"/>
    <property type="match status" value="1"/>
</dbReference>
<dbReference type="PIRSF" id="PIRSF036492">
    <property type="entry name" value="ALDH"/>
    <property type="match status" value="1"/>
</dbReference>
<dbReference type="SUPFAM" id="SSF53720">
    <property type="entry name" value="ALDH-like"/>
    <property type="match status" value="1"/>
</dbReference>
<dbReference type="AlphaFoldDB" id="A0A1N7P204"/>
<dbReference type="InterPro" id="IPR016162">
    <property type="entry name" value="Ald_DH_N"/>
</dbReference>
<dbReference type="FunFam" id="3.40.309.10:FF:000003">
    <property type="entry name" value="Aldehyde dehydrogenase"/>
    <property type="match status" value="1"/>
</dbReference>
<dbReference type="Gene3D" id="3.40.605.10">
    <property type="entry name" value="Aldehyde Dehydrogenase, Chain A, domain 1"/>
    <property type="match status" value="1"/>
</dbReference>
<dbReference type="InterPro" id="IPR029510">
    <property type="entry name" value="Ald_DH_CS_GLU"/>
</dbReference>
<feature type="domain" description="Aldehyde dehydrogenase" evidence="8">
    <location>
        <begin position="28"/>
        <end position="450"/>
    </location>
</feature>
<dbReference type="InterPro" id="IPR015590">
    <property type="entry name" value="Aldehyde_DH_dom"/>
</dbReference>
<evidence type="ECO:0000256" key="5">
    <source>
        <dbReference type="PIRSR" id="PIRSR036492-1"/>
    </source>
</evidence>
<evidence type="ECO:0000256" key="1">
    <source>
        <dbReference type="ARBA" id="ARBA00009986"/>
    </source>
</evidence>
<evidence type="ECO:0000256" key="4">
    <source>
        <dbReference type="PIRNR" id="PIRNR036492"/>
    </source>
</evidence>
<dbReference type="CDD" id="cd07133">
    <property type="entry name" value="ALDH_CALDH_CalB"/>
    <property type="match status" value="1"/>
</dbReference>
<evidence type="ECO:0000259" key="8">
    <source>
        <dbReference type="Pfam" id="PF00171"/>
    </source>
</evidence>
<dbReference type="InterPro" id="IPR012394">
    <property type="entry name" value="Aldehyde_DH_NAD(P)"/>
</dbReference>
<dbReference type="GO" id="GO:0004029">
    <property type="term" value="F:aldehyde dehydrogenase (NAD+) activity"/>
    <property type="evidence" value="ECO:0007669"/>
    <property type="project" value="TreeGrafter"/>
</dbReference>
<dbReference type="RefSeq" id="WP_076516852.1">
    <property type="nucleotide sequence ID" value="NZ_FTOH01000008.1"/>
</dbReference>
<keyword evidence="3" id="KW-0520">NAD</keyword>
<protein>
    <recommendedName>
        <fullName evidence="4">Aldehyde dehydrogenase</fullName>
    </recommendedName>
</protein>
<dbReference type="Pfam" id="PF00171">
    <property type="entry name" value="Aldedh"/>
    <property type="match status" value="1"/>
</dbReference>
<dbReference type="OrthoDB" id="9812625at2"/>
<keyword evidence="10" id="KW-1185">Reference proteome</keyword>
<dbReference type="GO" id="GO:0005737">
    <property type="term" value="C:cytoplasm"/>
    <property type="evidence" value="ECO:0007669"/>
    <property type="project" value="TreeGrafter"/>
</dbReference>
<proteinExistence type="inferred from homology"/>